<dbReference type="EMBL" id="JAULSV010000001">
    <property type="protein sequence ID" value="KAK0656604.1"/>
    <property type="molecule type" value="Genomic_DNA"/>
</dbReference>
<protein>
    <submittedName>
        <fullName evidence="3">Uncharacterized protein</fullName>
    </submittedName>
</protein>
<keyword evidence="2" id="KW-1133">Transmembrane helix</keyword>
<feature type="transmembrane region" description="Helical" evidence="2">
    <location>
        <begin position="41"/>
        <end position="62"/>
    </location>
</feature>
<feature type="region of interest" description="Disordered" evidence="1">
    <location>
        <begin position="116"/>
        <end position="179"/>
    </location>
</feature>
<sequence length="179" mass="20212">MMAFLTARQYRYCDRDENGLIDETTCSVPFWYTKNGVIVKWSLFLGFITFIGLYLLLGYLHAQKRIKKGLRPLAYHRFLVTRRQMATIDPAYQYPQAEAPRPYFYNQQYFGMQNMPPPPVYDPTAARPPNYPGPPGGGPPDGASKVDPIQQNAPEYQPPAGPPPGAVPQQNTGSNPFRL</sequence>
<organism evidence="3 4">
    <name type="scientific">Cercophora newfieldiana</name>
    <dbReference type="NCBI Taxonomy" id="92897"/>
    <lineage>
        <taxon>Eukaryota</taxon>
        <taxon>Fungi</taxon>
        <taxon>Dikarya</taxon>
        <taxon>Ascomycota</taxon>
        <taxon>Pezizomycotina</taxon>
        <taxon>Sordariomycetes</taxon>
        <taxon>Sordariomycetidae</taxon>
        <taxon>Sordariales</taxon>
        <taxon>Lasiosphaeriaceae</taxon>
        <taxon>Cercophora</taxon>
    </lineage>
</organism>
<accession>A0AA39YQ41</accession>
<reference evidence="3" key="1">
    <citation type="submission" date="2023-06" db="EMBL/GenBank/DDBJ databases">
        <title>Genome-scale phylogeny and comparative genomics of the fungal order Sordariales.</title>
        <authorList>
            <consortium name="Lawrence Berkeley National Laboratory"/>
            <person name="Hensen N."/>
            <person name="Bonometti L."/>
            <person name="Westerberg I."/>
            <person name="Brannstrom I.O."/>
            <person name="Guillou S."/>
            <person name="Cros-Aarteil S."/>
            <person name="Calhoun S."/>
            <person name="Haridas S."/>
            <person name="Kuo A."/>
            <person name="Mondo S."/>
            <person name="Pangilinan J."/>
            <person name="Riley R."/>
            <person name="Labutti K."/>
            <person name="Andreopoulos B."/>
            <person name="Lipzen A."/>
            <person name="Chen C."/>
            <person name="Yanf M."/>
            <person name="Daum C."/>
            <person name="Ng V."/>
            <person name="Clum A."/>
            <person name="Steindorff A."/>
            <person name="Ohm R."/>
            <person name="Martin F."/>
            <person name="Silar P."/>
            <person name="Natvig D."/>
            <person name="Lalanne C."/>
            <person name="Gautier V."/>
            <person name="Ament-Velasquez S.L."/>
            <person name="Kruys A."/>
            <person name="Hutchinson M.I."/>
            <person name="Powell A.J."/>
            <person name="Barry K."/>
            <person name="Miller A.N."/>
            <person name="Grigoriev I.V."/>
            <person name="Debuchy R."/>
            <person name="Gladieux P."/>
            <person name="Thoren M.H."/>
            <person name="Johannesson H."/>
        </authorList>
    </citation>
    <scope>NUCLEOTIDE SEQUENCE</scope>
    <source>
        <strain evidence="3">SMH2532-1</strain>
    </source>
</reference>
<evidence type="ECO:0000256" key="1">
    <source>
        <dbReference type="SAM" id="MobiDB-lite"/>
    </source>
</evidence>
<keyword evidence="2" id="KW-0812">Transmembrane</keyword>
<dbReference type="Pfam" id="PF12273">
    <property type="entry name" value="RCR"/>
    <property type="match status" value="1"/>
</dbReference>
<dbReference type="Proteomes" id="UP001174936">
    <property type="component" value="Unassembled WGS sequence"/>
</dbReference>
<feature type="compositionally biased region" description="Pro residues" evidence="1">
    <location>
        <begin position="129"/>
        <end position="138"/>
    </location>
</feature>
<keyword evidence="2" id="KW-0472">Membrane</keyword>
<evidence type="ECO:0000313" key="4">
    <source>
        <dbReference type="Proteomes" id="UP001174936"/>
    </source>
</evidence>
<name>A0AA39YQ41_9PEZI</name>
<dbReference type="AlphaFoldDB" id="A0AA39YQ41"/>
<evidence type="ECO:0000313" key="3">
    <source>
        <dbReference type="EMBL" id="KAK0656604.1"/>
    </source>
</evidence>
<gene>
    <name evidence="3" type="ORF">B0T16DRAFT_41632</name>
</gene>
<evidence type="ECO:0000256" key="2">
    <source>
        <dbReference type="SAM" id="Phobius"/>
    </source>
</evidence>
<keyword evidence="4" id="KW-1185">Reference proteome</keyword>
<feature type="compositionally biased region" description="Pro residues" evidence="1">
    <location>
        <begin position="156"/>
        <end position="166"/>
    </location>
</feature>
<comment type="caution">
    <text evidence="3">The sequence shown here is derived from an EMBL/GenBank/DDBJ whole genome shotgun (WGS) entry which is preliminary data.</text>
</comment>
<dbReference type="InterPro" id="IPR020999">
    <property type="entry name" value="Chitin_synth_reg_RCR"/>
</dbReference>
<proteinExistence type="predicted"/>